<dbReference type="AlphaFoldDB" id="A0A412ATB6"/>
<gene>
    <name evidence="4" type="ORF">DWY99_13420</name>
</gene>
<dbReference type="EMBL" id="QRTC01000079">
    <property type="protein sequence ID" value="RGQ34496.1"/>
    <property type="molecule type" value="Genomic_DNA"/>
</dbReference>
<dbReference type="Proteomes" id="UP000284751">
    <property type="component" value="Unassembled WGS sequence"/>
</dbReference>
<protein>
    <submittedName>
        <fullName evidence="4">Nucleoside hydrolase</fullName>
    </submittedName>
</protein>
<name>A0A412ATB6_9FIRM</name>
<dbReference type="PANTHER" id="PTHR12304:SF4">
    <property type="entry name" value="URIDINE NUCLEOSIDASE"/>
    <property type="match status" value="1"/>
</dbReference>
<organism evidence="4 5">
    <name type="scientific">[Clostridium] leptum</name>
    <dbReference type="NCBI Taxonomy" id="1535"/>
    <lineage>
        <taxon>Bacteria</taxon>
        <taxon>Bacillati</taxon>
        <taxon>Bacillota</taxon>
        <taxon>Clostridia</taxon>
        <taxon>Eubacteriales</taxon>
        <taxon>Oscillospiraceae</taxon>
        <taxon>Oscillospiraceae incertae sedis</taxon>
    </lineage>
</organism>
<dbReference type="Pfam" id="PF01156">
    <property type="entry name" value="IU_nuc_hydro"/>
    <property type="match status" value="1"/>
</dbReference>
<keyword evidence="2" id="KW-0326">Glycosidase</keyword>
<evidence type="ECO:0000313" key="5">
    <source>
        <dbReference type="Proteomes" id="UP000284751"/>
    </source>
</evidence>
<dbReference type="GO" id="GO:0006152">
    <property type="term" value="P:purine nucleoside catabolic process"/>
    <property type="evidence" value="ECO:0007669"/>
    <property type="project" value="TreeGrafter"/>
</dbReference>
<accession>A0A412ATB6</accession>
<sequence>MKATKVILDTDIGLDIDDALALAYLLKNPNCNLMGVTTFCGCAQLRAQLVSAICIAAGKNYIPIYPGTDDCILIDQREMYAPQSVVLEKWEHKENFPEHSALDFMRQTIYENPGEVILLTIGPPSNIARLFLMDPKIPSMLKGFYLMGGKFGGTQGHMWTQRYPDMSHRFSGFEPDTINEILQGGALDPNGCIDPYATAIVHGYSAPIHRSVGEDITSKVVMDRACFRRVMSEIGSPLHHIIMEMGTVFLDEAETVTFHDPLAAVSIFKDVCEFTKGRISVELQSQYLRGYTYFQEDKDGPHEVASSVDCGAFFDEFFSVLNR</sequence>
<reference evidence="4 5" key="1">
    <citation type="submission" date="2018-08" db="EMBL/GenBank/DDBJ databases">
        <title>A genome reference for cultivated species of the human gut microbiota.</title>
        <authorList>
            <person name="Zou Y."/>
            <person name="Xue W."/>
            <person name="Luo G."/>
        </authorList>
    </citation>
    <scope>NUCLEOTIDE SEQUENCE [LARGE SCALE GENOMIC DNA]</scope>
    <source>
        <strain evidence="4 5">AF28-26</strain>
    </source>
</reference>
<comment type="caution">
    <text evidence="4">The sequence shown here is derived from an EMBL/GenBank/DDBJ whole genome shotgun (WGS) entry which is preliminary data.</text>
</comment>
<proteinExistence type="predicted"/>
<dbReference type="InterPro" id="IPR001910">
    <property type="entry name" value="Inosine/uridine_hydrolase_dom"/>
</dbReference>
<feature type="domain" description="Inosine/uridine-preferring nucleoside hydrolase" evidence="3">
    <location>
        <begin position="6"/>
        <end position="315"/>
    </location>
</feature>
<dbReference type="InterPro" id="IPR023186">
    <property type="entry name" value="IUNH"/>
</dbReference>
<evidence type="ECO:0000256" key="1">
    <source>
        <dbReference type="ARBA" id="ARBA00022801"/>
    </source>
</evidence>
<dbReference type="GO" id="GO:0008477">
    <property type="term" value="F:purine nucleosidase activity"/>
    <property type="evidence" value="ECO:0007669"/>
    <property type="project" value="TreeGrafter"/>
</dbReference>
<dbReference type="SUPFAM" id="SSF53590">
    <property type="entry name" value="Nucleoside hydrolase"/>
    <property type="match status" value="1"/>
</dbReference>
<dbReference type="GO" id="GO:0005829">
    <property type="term" value="C:cytosol"/>
    <property type="evidence" value="ECO:0007669"/>
    <property type="project" value="TreeGrafter"/>
</dbReference>
<evidence type="ECO:0000256" key="2">
    <source>
        <dbReference type="ARBA" id="ARBA00023295"/>
    </source>
</evidence>
<keyword evidence="1 4" id="KW-0378">Hydrolase</keyword>
<dbReference type="PANTHER" id="PTHR12304">
    <property type="entry name" value="INOSINE-URIDINE PREFERRING NUCLEOSIDE HYDROLASE"/>
    <property type="match status" value="1"/>
</dbReference>
<dbReference type="Gene3D" id="3.90.245.10">
    <property type="entry name" value="Ribonucleoside hydrolase-like"/>
    <property type="match status" value="1"/>
</dbReference>
<evidence type="ECO:0000313" key="4">
    <source>
        <dbReference type="EMBL" id="RGQ34496.1"/>
    </source>
</evidence>
<dbReference type="InterPro" id="IPR036452">
    <property type="entry name" value="Ribo_hydro-like"/>
</dbReference>
<evidence type="ECO:0000259" key="3">
    <source>
        <dbReference type="Pfam" id="PF01156"/>
    </source>
</evidence>